<dbReference type="OrthoDB" id="9763644at2"/>
<gene>
    <name evidence="2" type="ORF">FY550_09385</name>
</gene>
<dbReference type="STRING" id="657387.BH688_05645"/>
<organism evidence="2 3">
    <name type="scientific">Kushneria phosphatilytica</name>
    <dbReference type="NCBI Taxonomy" id="657387"/>
    <lineage>
        <taxon>Bacteria</taxon>
        <taxon>Pseudomonadati</taxon>
        <taxon>Pseudomonadota</taxon>
        <taxon>Gammaproteobacteria</taxon>
        <taxon>Oceanospirillales</taxon>
        <taxon>Halomonadaceae</taxon>
        <taxon>Kushneria</taxon>
    </lineage>
</organism>
<dbReference type="RefSeq" id="WP_070977673.1">
    <property type="nucleotide sequence ID" value="NZ_CP043420.1"/>
</dbReference>
<protein>
    <recommendedName>
        <fullName evidence="1">Virulence-associated protein E-like domain-containing protein</fullName>
    </recommendedName>
</protein>
<dbReference type="SUPFAM" id="SSF52540">
    <property type="entry name" value="P-loop containing nucleoside triphosphate hydrolases"/>
    <property type="match status" value="1"/>
</dbReference>
<reference evidence="2 3" key="1">
    <citation type="submission" date="2019-08" db="EMBL/GenBank/DDBJ databases">
        <title>Complete genome sequence of Kushneria sp. YCWA18, a halophilic phosphate-solubilizing bacterium isolated from Daqiao saltern in China.</title>
        <authorList>
            <person name="Du G.-X."/>
            <person name="Qu L.-Y."/>
        </authorList>
    </citation>
    <scope>NUCLEOTIDE SEQUENCE [LARGE SCALE GENOMIC DNA]</scope>
    <source>
        <strain evidence="2 3">YCWA18</strain>
    </source>
</reference>
<name>A0A1S1NXN9_9GAMM</name>
<dbReference type="InterPro" id="IPR027417">
    <property type="entry name" value="P-loop_NTPase"/>
</dbReference>
<feature type="domain" description="Virulence-associated protein E-like" evidence="1">
    <location>
        <begin position="535"/>
        <end position="746"/>
    </location>
</feature>
<dbReference type="EMBL" id="CP043420">
    <property type="protein sequence ID" value="QEL11329.1"/>
    <property type="molecule type" value="Genomic_DNA"/>
</dbReference>
<dbReference type="Proteomes" id="UP000322553">
    <property type="component" value="Chromosome"/>
</dbReference>
<evidence type="ECO:0000313" key="3">
    <source>
        <dbReference type="Proteomes" id="UP000322553"/>
    </source>
</evidence>
<dbReference type="AlphaFoldDB" id="A0A1S1NXN9"/>
<proteinExistence type="predicted"/>
<accession>A0A1S1NXN9</accession>
<evidence type="ECO:0000313" key="2">
    <source>
        <dbReference type="EMBL" id="QEL11329.1"/>
    </source>
</evidence>
<dbReference type="PANTHER" id="PTHR34985">
    <property type="entry name" value="SLR0554 PROTEIN"/>
    <property type="match status" value="1"/>
</dbReference>
<sequence length="851" mass="97505">MTDHITILKTAGGKRRMAKTFDGESWHSYDRARHFSVETAPIKTLSDVYDFLSSVSRKSYACVVRGQRRESVTPDTAPDMFDSQGRVRRNLQTMEDVAHHWLCFDVDDYQPESDPTSEDALIEWIEATLPGEFHDRSFVYHFSSSAGFSRSLKAHVFFMLETPYNGETLSAWAKDSDLSIDRSVFNPVQPIYTANPKFTNDATDPLEGERIGFVESLLGEELVELDISPEVVERAREKAARGEQDMPEATAKAGWVGAFNRAYSINEIVDEFLPHIFEWHDREEETLNYLLGSGQGRGAFVTGDGNHIVNTHASDPCERHATNAFDLCRVYLHGGDQDDPDTDITQQDSYRAMLEQCASDPRVRAEAGHVNDEQAEKLFEGAEDEIAAFGEEREYDRGDDAEGIGGTEADDDNLFARLMAYRPDDWRSLLERNQKTAQLEKTGYNLKMLMICDDRLRHSIGLNEMCGEIRAFSSLPWRHIEDTTNGSLWEDRDDHRLIDYIRRHYGAEFQPQSVVHAVNVVADLNRRHPVRRYIRSLEWDGTPRIDTWLRDHMGVEHDEYTRQIGSKWLVAAVARIMRPGIKFDCAMILEGDQGVGKSTALNVLAGDEWFSDSISSFSGKEVIEQINGVWIVEMGELSAMRRTEVEEVKEFMSRREDRARLAYAKRASTFPRQCVFAGTTNSREYLKDETGNRRFWPVEVVEIDIAGLRRERDQLWAEARWRYRQGEYLDLEGEALEKSKEIQEERVDLDPIQDDVSDYLNASEPTAMESLEEEAEDELPNWQNGQRQTANVREVWQAVSGTSRPPSQSEQAMVRRCIVRTPGWSKDSRRVRLGGQRKRRFFRIGGAYDTE</sequence>
<evidence type="ECO:0000259" key="1">
    <source>
        <dbReference type="Pfam" id="PF05272"/>
    </source>
</evidence>
<dbReference type="Pfam" id="PF05272">
    <property type="entry name" value="VapE-like_dom"/>
    <property type="match status" value="1"/>
</dbReference>
<keyword evidence="3" id="KW-1185">Reference proteome</keyword>
<dbReference type="KEGG" id="kuy:FY550_09385"/>
<dbReference type="InterPro" id="IPR007936">
    <property type="entry name" value="VapE-like_dom"/>
</dbReference>
<dbReference type="PANTHER" id="PTHR34985:SF1">
    <property type="entry name" value="SLR0554 PROTEIN"/>
    <property type="match status" value="1"/>
</dbReference>